<reference evidence="2 3" key="1">
    <citation type="submission" date="2020-05" db="EMBL/GenBank/DDBJ databases">
        <title>Identification and distribution of gene clusters putatively required for synthesis of sphingolipid metabolism inhibitors in phylogenetically diverse species of the filamentous fungus Fusarium.</title>
        <authorList>
            <person name="Kim H.-S."/>
            <person name="Busman M."/>
            <person name="Brown D.W."/>
            <person name="Divon H."/>
            <person name="Uhlig S."/>
            <person name="Proctor R.H."/>
        </authorList>
    </citation>
    <scope>NUCLEOTIDE SEQUENCE [LARGE SCALE GENOMIC DNA]</scope>
    <source>
        <strain evidence="2 3">NRRL 66243</strain>
    </source>
</reference>
<feature type="domain" description="H-type lectin" evidence="1">
    <location>
        <begin position="683"/>
        <end position="749"/>
    </location>
</feature>
<dbReference type="OrthoDB" id="291007at2759"/>
<dbReference type="AlphaFoldDB" id="A0A8H5VXD2"/>
<sequence>MTTVDSLVKLCESDGLSFDRTTYIQQAGLDNIFTALEGHTNIEQLKPLLWDDSADTKEKGLLSSLKAIAEATDKSVATAWKACHDSVEAIQMLKEICIKTASPSPEVEETQTIILGALNEAWDMLIGVNESLKRARHGQDASTGSFLDFLSRRDDTRLAKFITGVGAVEAAYDKRSRERFLLENFYEALRLRNMPGLKLWAGAQFAETGPVQIKNNLWKTHTQTYQPDFRLYTVWLTLVKMKKINPDGSMKNHPQLLDCDERPYQIARRMVLYVSNGHVVPTQATHMALQGLDEANLDFTDVDSLKNVNYSSIDYLHPPFTAVCSAFYQMQGVLNTLSGPDGLWRNDGDYAKARAAISVREKLAISMGYVEEIEDYVDMLNANVLDPMLISFRDVISALQDLSANTLYGDDDDQRINLKELITSTKLARRLSPISLNLLSSAEAGDIGIPFTLNCCQQHMLTDDQWTSSYSRARDFFNKSLPIRFRDCVGVAEITDNQLKTQLAPKGTDWNQVVMGFEKIDLDRQKQLYSLIARKDDQKDAPTITTYGDPSSTPVGARARMLELPKSSQNEFGRVSNWNQTKIGDYYEIPVTFGNTYTTKPSVICWLEGFEAHTTKNLRVRAEVIGITEKGCVMRVGSWGDTELVHINAVWFAHAADHPRLFTGGGSIHKYGQHSDIWAPFVSVDFPEGKFKKRRPDIFLAISLLDTHSQFNPRCEIKATNVTQRGMKVSVDPWWDTYCYEARFSCIAFDPDFFQCASEI</sequence>
<dbReference type="GO" id="GO:0007155">
    <property type="term" value="P:cell adhesion"/>
    <property type="evidence" value="ECO:0007669"/>
    <property type="project" value="InterPro"/>
</dbReference>
<dbReference type="InterPro" id="IPR037221">
    <property type="entry name" value="H-type_lectin_dom_sf"/>
</dbReference>
<evidence type="ECO:0000259" key="1">
    <source>
        <dbReference type="Pfam" id="PF09458"/>
    </source>
</evidence>
<gene>
    <name evidence="2" type="ORF">FTJAE_4239</name>
</gene>
<comment type="caution">
    <text evidence="2">The sequence shown here is derived from an EMBL/GenBank/DDBJ whole genome shotgun (WGS) entry which is preliminary data.</text>
</comment>
<feature type="domain" description="H-type lectin" evidence="1">
    <location>
        <begin position="589"/>
        <end position="654"/>
    </location>
</feature>
<dbReference type="Gene3D" id="2.60.40.2080">
    <property type="match status" value="2"/>
</dbReference>
<dbReference type="EMBL" id="JAAQRI010000082">
    <property type="protein sequence ID" value="KAF5641057.1"/>
    <property type="molecule type" value="Genomic_DNA"/>
</dbReference>
<keyword evidence="2" id="KW-0430">Lectin</keyword>
<proteinExistence type="predicted"/>
<dbReference type="RefSeq" id="XP_037208648.1">
    <property type="nucleotide sequence ID" value="XM_037350622.1"/>
</dbReference>
<organism evidence="2 3">
    <name type="scientific">Fusarium tjaetaba</name>
    <dbReference type="NCBI Taxonomy" id="1567544"/>
    <lineage>
        <taxon>Eukaryota</taxon>
        <taxon>Fungi</taxon>
        <taxon>Dikarya</taxon>
        <taxon>Ascomycota</taxon>
        <taxon>Pezizomycotina</taxon>
        <taxon>Sordariomycetes</taxon>
        <taxon>Hypocreomycetidae</taxon>
        <taxon>Hypocreales</taxon>
        <taxon>Nectriaceae</taxon>
        <taxon>Fusarium</taxon>
        <taxon>Fusarium fujikuroi species complex</taxon>
    </lineage>
</organism>
<accession>A0A8H5VXD2</accession>
<keyword evidence="3" id="KW-1185">Reference proteome</keyword>
<dbReference type="Pfam" id="PF09458">
    <property type="entry name" value="H_lectin"/>
    <property type="match status" value="2"/>
</dbReference>
<dbReference type="GO" id="GO:0030246">
    <property type="term" value="F:carbohydrate binding"/>
    <property type="evidence" value="ECO:0007669"/>
    <property type="project" value="UniProtKB-KW"/>
</dbReference>
<dbReference type="Proteomes" id="UP000530670">
    <property type="component" value="Unassembled WGS sequence"/>
</dbReference>
<dbReference type="InterPro" id="IPR019019">
    <property type="entry name" value="H-type_lectin_domain"/>
</dbReference>
<evidence type="ECO:0000313" key="2">
    <source>
        <dbReference type="EMBL" id="KAF5641057.1"/>
    </source>
</evidence>
<name>A0A8H5VXD2_9HYPO</name>
<evidence type="ECO:0000313" key="3">
    <source>
        <dbReference type="Proteomes" id="UP000530670"/>
    </source>
</evidence>
<dbReference type="SUPFAM" id="SSF141086">
    <property type="entry name" value="Agglutinin HPA-like"/>
    <property type="match status" value="2"/>
</dbReference>
<protein>
    <submittedName>
        <fullName evidence="2">H-type lectin domain protein</fullName>
    </submittedName>
</protein>
<dbReference type="GeneID" id="59302892"/>